<evidence type="ECO:0000313" key="2">
    <source>
        <dbReference type="Proteomes" id="UP000652074"/>
    </source>
</evidence>
<name>A0ABX1MWE9_9RHOO</name>
<gene>
    <name evidence="1" type="ORF">GPA26_19575</name>
</gene>
<dbReference type="InterPro" id="IPR021390">
    <property type="entry name" value="DUF3025"/>
</dbReference>
<dbReference type="EMBL" id="WTVR01000048">
    <property type="protein sequence ID" value="NMF90675.1"/>
    <property type="molecule type" value="Genomic_DNA"/>
</dbReference>
<sequence length="277" mass="30469">MTAGPDTPAAFAARPLFEPIAALLARFTAPALPDALQLTALIREVAPAAASGSGQPIRFVPPPAQGHAYEDHIFTTGAVPTRAYDWHDFFNALAWCVWPRTKAACNILHRREREARIAAGLPGRGLRRDALTQFDECGIVVVSSDPEIPASLAAHAWEEAFWTRRAHLIQTTRFIVLGHGTWDQLREPFFGLCGKALYRVVDAGWLARPAAERQAETDAWLAAQLLDSGLLRTPRELAPLPLLGIPGITPENECASYYRDTRQFRPKRVPANKIPAD</sequence>
<accession>A0ABX1MWE9</accession>
<evidence type="ECO:0000313" key="1">
    <source>
        <dbReference type="EMBL" id="NMF90675.1"/>
    </source>
</evidence>
<reference evidence="1 2" key="1">
    <citation type="submission" date="2019-12" db="EMBL/GenBank/DDBJ databases">
        <title>Comparative genomics gives insights into the taxonomy of the Azoarcus-Aromatoleum group and reveals separate origins of nif in the plant-associated Azoarcus and non-plant-associated Aromatoleum sub-groups.</title>
        <authorList>
            <person name="Lafos M."/>
            <person name="Maluk M."/>
            <person name="Batista M."/>
            <person name="Junghare M."/>
            <person name="Carmona M."/>
            <person name="Faoro H."/>
            <person name="Cruz L.M."/>
            <person name="Battistoni F."/>
            <person name="De Souza E."/>
            <person name="Pedrosa F."/>
            <person name="Chen W.-M."/>
            <person name="Poole P.S."/>
            <person name="Dixon R.A."/>
            <person name="James E.K."/>
        </authorList>
    </citation>
    <scope>NUCLEOTIDE SEQUENCE [LARGE SCALE GENOMIC DNA]</scope>
    <source>
        <strain evidence="1 2">ToN1</strain>
    </source>
</reference>
<dbReference type="Proteomes" id="UP000652074">
    <property type="component" value="Unassembled WGS sequence"/>
</dbReference>
<dbReference type="Pfam" id="PF11227">
    <property type="entry name" value="DUF3025"/>
    <property type="match status" value="1"/>
</dbReference>
<comment type="caution">
    <text evidence="1">The sequence shown here is derived from an EMBL/GenBank/DDBJ whole genome shotgun (WGS) entry which is preliminary data.</text>
</comment>
<keyword evidence="2" id="KW-1185">Reference proteome</keyword>
<protein>
    <submittedName>
        <fullName evidence="1">DUF3025 domain-containing protein</fullName>
    </submittedName>
</protein>
<dbReference type="RefSeq" id="WP_169208010.1">
    <property type="nucleotide sequence ID" value="NZ_CP059560.1"/>
</dbReference>
<proteinExistence type="predicted"/>
<organism evidence="1 2">
    <name type="scientific">Aromatoleum petrolei</name>
    <dbReference type="NCBI Taxonomy" id="76116"/>
    <lineage>
        <taxon>Bacteria</taxon>
        <taxon>Pseudomonadati</taxon>
        <taxon>Pseudomonadota</taxon>
        <taxon>Betaproteobacteria</taxon>
        <taxon>Rhodocyclales</taxon>
        <taxon>Rhodocyclaceae</taxon>
        <taxon>Aromatoleum</taxon>
    </lineage>
</organism>